<keyword evidence="4" id="KW-1185">Reference proteome</keyword>
<name>A0A8H6HD86_9AGAR</name>
<dbReference type="AlphaFoldDB" id="A0A8H6HD86"/>
<evidence type="ECO:0000259" key="2">
    <source>
        <dbReference type="PROSITE" id="PS50097"/>
    </source>
</evidence>
<protein>
    <recommendedName>
        <fullName evidence="2">BTB domain-containing protein</fullName>
    </recommendedName>
</protein>
<dbReference type="CDD" id="cd18186">
    <property type="entry name" value="BTB_POZ_ZBTB_KLHL-like"/>
    <property type="match status" value="1"/>
</dbReference>
<accession>A0A8H6HD86</accession>
<dbReference type="PROSITE" id="PS50097">
    <property type="entry name" value="BTB"/>
    <property type="match status" value="1"/>
</dbReference>
<evidence type="ECO:0000313" key="3">
    <source>
        <dbReference type="EMBL" id="KAF6744280.1"/>
    </source>
</evidence>
<evidence type="ECO:0000313" key="4">
    <source>
        <dbReference type="Proteomes" id="UP000521943"/>
    </source>
</evidence>
<reference evidence="3 4" key="1">
    <citation type="submission" date="2020-07" db="EMBL/GenBank/DDBJ databases">
        <title>Comparative genomics of pyrophilous fungi reveals a link between fire events and developmental genes.</title>
        <authorList>
            <consortium name="DOE Joint Genome Institute"/>
            <person name="Steindorff A.S."/>
            <person name="Carver A."/>
            <person name="Calhoun S."/>
            <person name="Stillman K."/>
            <person name="Liu H."/>
            <person name="Lipzen A."/>
            <person name="Pangilinan J."/>
            <person name="Labutti K."/>
            <person name="Bruns T.D."/>
            <person name="Grigoriev I.V."/>
        </authorList>
    </citation>
    <scope>NUCLEOTIDE SEQUENCE [LARGE SCALE GENOMIC DNA]</scope>
    <source>
        <strain evidence="3 4">CBS 144469</strain>
    </source>
</reference>
<dbReference type="InterPro" id="IPR000210">
    <property type="entry name" value="BTB/POZ_dom"/>
</dbReference>
<dbReference type="Proteomes" id="UP000521943">
    <property type="component" value="Unassembled WGS sequence"/>
</dbReference>
<sequence>MSKRRRTDEPTAEENPVEPPPPTRSEEFWLYDGNIVLQAGNVQFKVHKGFLARHSSIFETILSMPHTDDEPTVEECPVLKVHDEPEDIKNMLTAIYDKDHDTLSPLPFRVVASLVRLGKKYEMDSILRMGIARLKKEFPVNLFPWNFDRKLQAGASRIEGINTPAALVTLIELALECDILWVLPSAYYRCCMDMEATLFGRGEGAASFTTPLSQGVPKLCYRAHQRLLEYQGKLAEAMSAELIENSKCTSKFAEGRDDSVPDPGRCASGLWALKPNVRLTDMTPHRRSDLLKEELCNPCIGRIVRMSQKAMEEQWKNLPSFFDLPTWEELKREYDHFN</sequence>
<feature type="region of interest" description="Disordered" evidence="1">
    <location>
        <begin position="1"/>
        <end position="24"/>
    </location>
</feature>
<dbReference type="Gene3D" id="3.30.710.10">
    <property type="entry name" value="Potassium Channel Kv1.1, Chain A"/>
    <property type="match status" value="1"/>
</dbReference>
<proteinExistence type="predicted"/>
<evidence type="ECO:0000256" key="1">
    <source>
        <dbReference type="SAM" id="MobiDB-lite"/>
    </source>
</evidence>
<dbReference type="SUPFAM" id="SSF54695">
    <property type="entry name" value="POZ domain"/>
    <property type="match status" value="1"/>
</dbReference>
<gene>
    <name evidence="3" type="ORF">DFP72DRAFT_1177140</name>
</gene>
<dbReference type="InterPro" id="IPR011333">
    <property type="entry name" value="SKP1/BTB/POZ_sf"/>
</dbReference>
<comment type="caution">
    <text evidence="3">The sequence shown here is derived from an EMBL/GenBank/DDBJ whole genome shotgun (WGS) entry which is preliminary data.</text>
</comment>
<dbReference type="SMART" id="SM00225">
    <property type="entry name" value="BTB"/>
    <property type="match status" value="1"/>
</dbReference>
<dbReference type="EMBL" id="JACGCI010000124">
    <property type="protein sequence ID" value="KAF6744280.1"/>
    <property type="molecule type" value="Genomic_DNA"/>
</dbReference>
<dbReference type="OrthoDB" id="3027208at2759"/>
<feature type="domain" description="BTB" evidence="2">
    <location>
        <begin position="33"/>
        <end position="104"/>
    </location>
</feature>
<dbReference type="Pfam" id="PF00651">
    <property type="entry name" value="BTB"/>
    <property type="match status" value="1"/>
</dbReference>
<organism evidence="3 4">
    <name type="scientific">Ephemerocybe angulata</name>
    <dbReference type="NCBI Taxonomy" id="980116"/>
    <lineage>
        <taxon>Eukaryota</taxon>
        <taxon>Fungi</taxon>
        <taxon>Dikarya</taxon>
        <taxon>Basidiomycota</taxon>
        <taxon>Agaricomycotina</taxon>
        <taxon>Agaricomycetes</taxon>
        <taxon>Agaricomycetidae</taxon>
        <taxon>Agaricales</taxon>
        <taxon>Agaricineae</taxon>
        <taxon>Psathyrellaceae</taxon>
        <taxon>Ephemerocybe</taxon>
    </lineage>
</organism>